<keyword evidence="2" id="KW-1185">Reference proteome</keyword>
<proteinExistence type="predicted"/>
<sequence>MSCGTIAQAFLRRFSGNAVCQFSRPAWQIVRSVPISFTHDHRTYTSVFHKVDSDFADEEITTARTWLNTFKVSDIPRDKFHISFARSGGPGGQNVNKLNTKATIKCSWEDLDWIPQVILERLRTKHFRYLTKHDNVVVQSDSARQRHDNLEDCFQKLHDMIHDCAFIPDEATPEKVEKWNEIKTRSNEARLAAKKRNGEKKRLKRTAAQW</sequence>
<name>A0ACC3SVX6_LIPKO</name>
<evidence type="ECO:0000313" key="2">
    <source>
        <dbReference type="Proteomes" id="UP001433508"/>
    </source>
</evidence>
<protein>
    <submittedName>
        <fullName evidence="1">Uncharacterized protein</fullName>
    </submittedName>
</protein>
<accession>A0ACC3SVX6</accession>
<organism evidence="1 2">
    <name type="scientific">Lipomyces kononenkoae</name>
    <name type="common">Yeast</name>
    <dbReference type="NCBI Taxonomy" id="34357"/>
    <lineage>
        <taxon>Eukaryota</taxon>
        <taxon>Fungi</taxon>
        <taxon>Dikarya</taxon>
        <taxon>Ascomycota</taxon>
        <taxon>Saccharomycotina</taxon>
        <taxon>Lipomycetes</taxon>
        <taxon>Lipomycetales</taxon>
        <taxon>Lipomycetaceae</taxon>
        <taxon>Lipomyces</taxon>
    </lineage>
</organism>
<reference evidence="2" key="1">
    <citation type="journal article" date="2024" name="Front. Bioeng. Biotechnol.">
        <title>Genome-scale model development and genomic sequencing of the oleaginous clade Lipomyces.</title>
        <authorList>
            <person name="Czajka J.J."/>
            <person name="Han Y."/>
            <person name="Kim J."/>
            <person name="Mondo S.J."/>
            <person name="Hofstad B.A."/>
            <person name="Robles A."/>
            <person name="Haridas S."/>
            <person name="Riley R."/>
            <person name="LaButti K."/>
            <person name="Pangilinan J."/>
            <person name="Andreopoulos W."/>
            <person name="Lipzen A."/>
            <person name="Yan J."/>
            <person name="Wang M."/>
            <person name="Ng V."/>
            <person name="Grigoriev I.V."/>
            <person name="Spatafora J.W."/>
            <person name="Magnuson J.K."/>
            <person name="Baker S.E."/>
            <person name="Pomraning K.R."/>
        </authorList>
    </citation>
    <scope>NUCLEOTIDE SEQUENCE [LARGE SCALE GENOMIC DNA]</scope>
    <source>
        <strain evidence="2">CBS 7786</strain>
    </source>
</reference>
<gene>
    <name evidence="1" type="ORF">V1525DRAFT_434357</name>
</gene>
<comment type="caution">
    <text evidence="1">The sequence shown here is derived from an EMBL/GenBank/DDBJ whole genome shotgun (WGS) entry which is preliminary data.</text>
</comment>
<dbReference type="EMBL" id="MU971404">
    <property type="protein sequence ID" value="KAK9235786.1"/>
    <property type="molecule type" value="Genomic_DNA"/>
</dbReference>
<evidence type="ECO:0000313" key="1">
    <source>
        <dbReference type="EMBL" id="KAK9235786.1"/>
    </source>
</evidence>
<dbReference type="Proteomes" id="UP001433508">
    <property type="component" value="Unassembled WGS sequence"/>
</dbReference>